<reference evidence="1 2" key="1">
    <citation type="submission" date="2016-10" db="EMBL/GenBank/DDBJ databases">
        <authorList>
            <person name="de Groot N.N."/>
        </authorList>
    </citation>
    <scope>NUCLEOTIDE SEQUENCE [LARGE SCALE GENOMIC DNA]</scope>
    <source>
        <strain evidence="1 2">LMG 2247</strain>
    </source>
</reference>
<evidence type="ECO:0000313" key="2">
    <source>
        <dbReference type="Proteomes" id="UP000199706"/>
    </source>
</evidence>
<dbReference type="EMBL" id="FNCJ01000029">
    <property type="protein sequence ID" value="SDI65897.1"/>
    <property type="molecule type" value="Genomic_DNA"/>
</dbReference>
<proteinExistence type="predicted"/>
<protein>
    <submittedName>
        <fullName evidence="1">Uncharacterized protein</fullName>
    </submittedName>
</protein>
<name>A0A1G8MDF1_9BURK</name>
<gene>
    <name evidence="1" type="ORF">SAMN05216466_12936</name>
</gene>
<dbReference type="AlphaFoldDB" id="A0A1G8MDF1"/>
<dbReference type="Proteomes" id="UP000199706">
    <property type="component" value="Unassembled WGS sequence"/>
</dbReference>
<organism evidence="1 2">
    <name type="scientific">Paraburkholderia phenazinium</name>
    <dbReference type="NCBI Taxonomy" id="60549"/>
    <lineage>
        <taxon>Bacteria</taxon>
        <taxon>Pseudomonadati</taxon>
        <taxon>Pseudomonadota</taxon>
        <taxon>Betaproteobacteria</taxon>
        <taxon>Burkholderiales</taxon>
        <taxon>Burkholderiaceae</taxon>
        <taxon>Paraburkholderia</taxon>
    </lineage>
</organism>
<evidence type="ECO:0000313" key="1">
    <source>
        <dbReference type="EMBL" id="SDI65897.1"/>
    </source>
</evidence>
<accession>A0A1G8MDF1</accession>
<dbReference type="RefSeq" id="WP_090695016.1">
    <property type="nucleotide sequence ID" value="NZ_CADERL010000015.1"/>
</dbReference>
<dbReference type="OrthoDB" id="9135632at2"/>
<sequence>MTHVFDDTRELARRLADAGFEGHAEQLLAAMSQGATGTEILMILRSRLSNVIDDELSLLSIKAALKDCAKS</sequence>